<organism evidence="1 2">
    <name type="scientific">Terriglobus roseus (strain DSM 18391 / NRRL B-41598 / KBS 63)</name>
    <dbReference type="NCBI Taxonomy" id="926566"/>
    <lineage>
        <taxon>Bacteria</taxon>
        <taxon>Pseudomonadati</taxon>
        <taxon>Acidobacteriota</taxon>
        <taxon>Terriglobia</taxon>
        <taxon>Terriglobales</taxon>
        <taxon>Acidobacteriaceae</taxon>
        <taxon>Terriglobus</taxon>
    </lineage>
</organism>
<sequence length="287" mass="32626">MAHTISTWIQHPAYGHGQISGEHNENFWVVRFVTAGEKTILKTAIVLDGHPPSPEFKFNEKGLAAKAPKKTKAAALSFEHLLERFLAAYPDGVNGKLFDEDERRYKASASESFKSQLSEAELKRLIEGSLFDEVSKRALDLLKATNLVFHIEGMRFRDGLKTDEGKKLFANGLYDHLYGSAPEEERFQNYLLVLRQLNALSWPMATYFQFLASGGEAMFMKPTVSQRIAESVNVALNYKPEPNWLTYCQLLDVAKNVRRRLHEAGQEVHSAFDVQSFMWCAYDQSKK</sequence>
<dbReference type="Proteomes" id="UP000006056">
    <property type="component" value="Chromosome"/>
</dbReference>
<evidence type="ECO:0000313" key="1">
    <source>
        <dbReference type="EMBL" id="AFL89312.1"/>
    </source>
</evidence>
<accession>I3ZJ94</accession>
<gene>
    <name evidence="1" type="ordered locus">Terro_3080</name>
</gene>
<proteinExistence type="predicted"/>
<dbReference type="EMBL" id="CP003379">
    <property type="protein sequence ID" value="AFL89312.1"/>
    <property type="molecule type" value="Genomic_DNA"/>
</dbReference>
<dbReference type="KEGG" id="trs:Terro_3080"/>
<dbReference type="RefSeq" id="WP_014786576.1">
    <property type="nucleotide sequence ID" value="NC_018014.1"/>
</dbReference>
<protein>
    <submittedName>
        <fullName evidence="1">Uncharacterized protein</fullName>
    </submittedName>
</protein>
<dbReference type="eggNOG" id="ENOG5032SAS">
    <property type="taxonomic scope" value="Bacteria"/>
</dbReference>
<dbReference type="STRING" id="926566.Terro_3080"/>
<reference evidence="1 2" key="1">
    <citation type="submission" date="2012-06" db="EMBL/GenBank/DDBJ databases">
        <title>Complete genome of Terriglobus roseus DSM 18391.</title>
        <authorList>
            <consortium name="US DOE Joint Genome Institute (JGI-PGF)"/>
            <person name="Lucas S."/>
            <person name="Copeland A."/>
            <person name="Lapidus A."/>
            <person name="Glavina del Rio T."/>
            <person name="Dalin E."/>
            <person name="Tice H."/>
            <person name="Bruce D."/>
            <person name="Goodwin L."/>
            <person name="Pitluck S."/>
            <person name="Peters L."/>
            <person name="Mikhailova N."/>
            <person name="Munk A.C.C."/>
            <person name="Kyrpides N."/>
            <person name="Mavromatis K."/>
            <person name="Ivanova N."/>
            <person name="Brettin T."/>
            <person name="Detter J.C."/>
            <person name="Han C."/>
            <person name="Larimer F."/>
            <person name="Land M."/>
            <person name="Hauser L."/>
            <person name="Markowitz V."/>
            <person name="Cheng J.-F."/>
            <person name="Hugenholtz P."/>
            <person name="Woyke T."/>
            <person name="Wu D."/>
            <person name="Brambilla E."/>
            <person name="Klenk H.-P."/>
            <person name="Eisen J.A."/>
        </authorList>
    </citation>
    <scope>NUCLEOTIDE SEQUENCE [LARGE SCALE GENOMIC DNA]</scope>
    <source>
        <strain evidence="2">DSM 18391 / NRRL B-41598 / KBS 63</strain>
    </source>
</reference>
<dbReference type="AlphaFoldDB" id="I3ZJ94"/>
<dbReference type="OrthoDB" id="9781481at2"/>
<dbReference type="HOGENOM" id="CLU_080084_0_0_0"/>
<name>I3ZJ94_TERRK</name>
<evidence type="ECO:0000313" key="2">
    <source>
        <dbReference type="Proteomes" id="UP000006056"/>
    </source>
</evidence>
<keyword evidence="2" id="KW-1185">Reference proteome</keyword>